<keyword evidence="5 7" id="KW-0686">Riboflavin biosynthesis</keyword>
<evidence type="ECO:0000256" key="3">
    <source>
        <dbReference type="ARBA" id="ARBA00012153"/>
    </source>
</evidence>
<evidence type="ECO:0000256" key="8">
    <source>
        <dbReference type="RuleBase" id="RU003843"/>
    </source>
</evidence>
<comment type="caution">
    <text evidence="9">The sequence shown here is derived from an EMBL/GenBank/DDBJ whole genome shotgun (WGS) entry which is preliminary data.</text>
</comment>
<reference evidence="9 10" key="1">
    <citation type="submission" date="2019-06" db="EMBL/GenBank/DDBJ databases">
        <title>Whole genome shotgun sequence of Komagataeibacter hansenii NBRC 14820.</title>
        <authorList>
            <person name="Hosoyama A."/>
            <person name="Uohara A."/>
            <person name="Ohji S."/>
            <person name="Ichikawa N."/>
        </authorList>
    </citation>
    <scope>NUCLEOTIDE SEQUENCE [LARGE SCALE GENOMIC DNA]</scope>
    <source>
        <strain evidence="9 10">NBRC 14820</strain>
    </source>
</reference>
<proteinExistence type="inferred from homology"/>
<feature type="site" description="Essential for catalytic activity" evidence="7">
    <location>
        <position position="136"/>
    </location>
</feature>
<dbReference type="Proteomes" id="UP000319478">
    <property type="component" value="Unassembled WGS sequence"/>
</dbReference>
<evidence type="ECO:0000313" key="10">
    <source>
        <dbReference type="Proteomes" id="UP000319478"/>
    </source>
</evidence>
<comment type="catalytic activity">
    <reaction evidence="7 8">
        <text>D-ribulose 5-phosphate = (2S)-2-hydroxy-3-oxobutyl phosphate + formate + H(+)</text>
        <dbReference type="Rhea" id="RHEA:18457"/>
        <dbReference type="ChEBI" id="CHEBI:15378"/>
        <dbReference type="ChEBI" id="CHEBI:15740"/>
        <dbReference type="ChEBI" id="CHEBI:58121"/>
        <dbReference type="ChEBI" id="CHEBI:58830"/>
        <dbReference type="EC" id="4.1.99.12"/>
    </reaction>
</comment>
<feature type="binding site" evidence="7">
    <location>
        <begin position="150"/>
        <end position="154"/>
    </location>
    <ligand>
        <name>D-ribulose 5-phosphate</name>
        <dbReference type="ChEBI" id="CHEBI:58121"/>
    </ligand>
</feature>
<feature type="binding site" evidence="7">
    <location>
        <position position="153"/>
    </location>
    <ligand>
        <name>Mg(2+)</name>
        <dbReference type="ChEBI" id="CHEBI:18420"/>
        <label>2</label>
    </ligand>
</feature>
<comment type="function">
    <text evidence="1 7 8">Catalyzes the conversion of D-ribulose 5-phosphate to formate and 3,4-dihydroxy-2-butanone 4-phosphate.</text>
</comment>
<evidence type="ECO:0000256" key="5">
    <source>
        <dbReference type="ARBA" id="ARBA00022619"/>
    </source>
</evidence>
<keyword evidence="7 8" id="KW-0464">Manganese</keyword>
<dbReference type="EMBL" id="BJNN01000088">
    <property type="protein sequence ID" value="GEC63797.1"/>
    <property type="molecule type" value="Genomic_DNA"/>
</dbReference>
<feature type="binding site" evidence="7">
    <location>
        <position position="38"/>
    </location>
    <ligand>
        <name>Mg(2+)</name>
        <dbReference type="ChEBI" id="CHEBI:18420"/>
        <label>1</label>
    </ligand>
</feature>
<feature type="binding site" evidence="7">
    <location>
        <position position="38"/>
    </location>
    <ligand>
        <name>Mg(2+)</name>
        <dbReference type="ChEBI" id="CHEBI:18420"/>
        <label>2</label>
    </ligand>
</feature>
<keyword evidence="7 8" id="KW-0456">Lyase</keyword>
<organism evidence="9 10">
    <name type="scientific">Novacetimonas hansenii</name>
    <name type="common">Komagataeibacter hansenii</name>
    <dbReference type="NCBI Taxonomy" id="436"/>
    <lineage>
        <taxon>Bacteria</taxon>
        <taxon>Pseudomonadati</taxon>
        <taxon>Pseudomonadota</taxon>
        <taxon>Alphaproteobacteria</taxon>
        <taxon>Acetobacterales</taxon>
        <taxon>Acetobacteraceae</taxon>
        <taxon>Novacetimonas</taxon>
    </lineage>
</organism>
<feature type="site" description="Essential for catalytic activity" evidence="7">
    <location>
        <position position="174"/>
    </location>
</feature>
<dbReference type="SUPFAM" id="SSF55821">
    <property type="entry name" value="YrdC/RibB"/>
    <property type="match status" value="1"/>
</dbReference>
<accession>A0ABQ0SF38</accession>
<keyword evidence="10" id="KW-1185">Reference proteome</keyword>
<sequence>MNLVHGHSIRSIIPTVARAIEAMRAGRMVIMVDDDNRENEGDLVMAAEFVTPDAINFMITHGRGLVCLPLAEEYVERLSLPMMADENTCPFGTAFTVSIDAKEGTTTGISAYDRARTIRAAIEPGASKQDFMVPGHIFPLKAAKGGTLSRRGHTEGSVDLALLSGLKPAGVLCEILNEDGTMARRTQLDVFSQRFDLPIISIADILRAVVVSQSNADIF</sequence>
<dbReference type="NCBIfam" id="TIGR00506">
    <property type="entry name" value="ribB"/>
    <property type="match status" value="1"/>
</dbReference>
<dbReference type="Gene3D" id="3.90.870.10">
    <property type="entry name" value="DHBP synthase"/>
    <property type="match status" value="1"/>
</dbReference>
<feature type="binding site" evidence="7">
    <location>
        <begin position="37"/>
        <end position="38"/>
    </location>
    <ligand>
        <name>D-ribulose 5-phosphate</name>
        <dbReference type="ChEBI" id="CHEBI:58121"/>
    </ligand>
</feature>
<dbReference type="InterPro" id="IPR000422">
    <property type="entry name" value="DHBP_synthase_RibB"/>
</dbReference>
<gene>
    <name evidence="7" type="primary">ribB</name>
    <name evidence="9" type="ORF">GHA01_16460</name>
</gene>
<evidence type="ECO:0000256" key="6">
    <source>
        <dbReference type="ARBA" id="ARBA00022723"/>
    </source>
</evidence>
<comment type="similarity">
    <text evidence="7 8">Belongs to the DHBP synthase family.</text>
</comment>
<name>A0ABQ0SF38_NOVHA</name>
<dbReference type="EC" id="4.1.99.12" evidence="3 7"/>
<comment type="pathway">
    <text evidence="2 7 8">Cofactor biosynthesis; riboflavin biosynthesis; 2-hydroxy-3-oxobutyl phosphate from D-ribulose 5-phosphate: step 1/1.</text>
</comment>
<evidence type="ECO:0000313" key="9">
    <source>
        <dbReference type="EMBL" id="GEC63797.1"/>
    </source>
</evidence>
<protein>
    <recommendedName>
        <fullName evidence="4 7">3,4-dihydroxy-2-butanone 4-phosphate synthase</fullName>
        <shortName evidence="7 8">DHBP synthase</shortName>
        <ecNumber evidence="3 7">4.1.99.12</ecNumber>
    </recommendedName>
</protein>
<comment type="subunit">
    <text evidence="7 8">Homodimer.</text>
</comment>
<dbReference type="Pfam" id="PF00926">
    <property type="entry name" value="DHBP_synthase"/>
    <property type="match status" value="1"/>
</dbReference>
<evidence type="ECO:0000256" key="4">
    <source>
        <dbReference type="ARBA" id="ARBA00018836"/>
    </source>
</evidence>
<keyword evidence="6 7" id="KW-0479">Metal-binding</keyword>
<evidence type="ECO:0000256" key="1">
    <source>
        <dbReference type="ARBA" id="ARBA00002284"/>
    </source>
</evidence>
<evidence type="ECO:0000256" key="7">
    <source>
        <dbReference type="HAMAP-Rule" id="MF_00180"/>
    </source>
</evidence>
<evidence type="ECO:0000256" key="2">
    <source>
        <dbReference type="ARBA" id="ARBA00004904"/>
    </source>
</evidence>
<dbReference type="HAMAP" id="MF_00180">
    <property type="entry name" value="RibB"/>
    <property type="match status" value="1"/>
</dbReference>
<dbReference type="InterPro" id="IPR017945">
    <property type="entry name" value="DHBP_synth_RibB-like_a/b_dom"/>
</dbReference>
<comment type="cofactor">
    <cofactor evidence="7 8">
        <name>Mg(2+)</name>
        <dbReference type="ChEBI" id="CHEBI:18420"/>
    </cofactor>
    <cofactor evidence="7 8">
        <name>Mn(2+)</name>
        <dbReference type="ChEBI" id="CHEBI:29035"/>
    </cofactor>
    <text evidence="7 8">Binds 2 divalent metal cations per subunit. Magnesium or manganese.</text>
</comment>
<keyword evidence="7 8" id="KW-0460">Magnesium</keyword>
<feature type="binding site" evidence="7">
    <location>
        <position position="42"/>
    </location>
    <ligand>
        <name>D-ribulose 5-phosphate</name>
        <dbReference type="ChEBI" id="CHEBI:58121"/>
    </ligand>
</feature>
<dbReference type="PANTHER" id="PTHR21327:SF18">
    <property type="entry name" value="3,4-DIHYDROXY-2-BUTANONE 4-PHOSPHATE SYNTHASE"/>
    <property type="match status" value="1"/>
</dbReference>
<dbReference type="PANTHER" id="PTHR21327">
    <property type="entry name" value="GTP CYCLOHYDROLASE II-RELATED"/>
    <property type="match status" value="1"/>
</dbReference>